<feature type="repeat" description="Solcar" evidence="8">
    <location>
        <begin position="137"/>
        <end position="229"/>
    </location>
</feature>
<evidence type="ECO:0000256" key="3">
    <source>
        <dbReference type="ARBA" id="ARBA00022448"/>
    </source>
</evidence>
<evidence type="ECO:0000256" key="9">
    <source>
        <dbReference type="RuleBase" id="RU000488"/>
    </source>
</evidence>
<feature type="repeat" description="Solcar" evidence="8">
    <location>
        <begin position="385"/>
        <end position="476"/>
    </location>
</feature>
<dbReference type="PROSITE" id="PS50920">
    <property type="entry name" value="SOLCAR"/>
    <property type="match status" value="3"/>
</dbReference>
<accession>A0ABY9DP53</accession>
<keyword evidence="4 8" id="KW-0812">Transmembrane</keyword>
<protein>
    <recommendedName>
        <fullName evidence="13">Peroxisomal nicotinamide adenine dinucleotide carrier</fullName>
    </recommendedName>
</protein>
<evidence type="ECO:0000256" key="5">
    <source>
        <dbReference type="ARBA" id="ARBA00022737"/>
    </source>
</evidence>
<evidence type="ECO:0000256" key="1">
    <source>
        <dbReference type="ARBA" id="ARBA00004141"/>
    </source>
</evidence>
<gene>
    <name evidence="11" type="ORF">VitviT2T_026831</name>
</gene>
<dbReference type="PANTHER" id="PTHR45683">
    <property type="entry name" value="MITOCHONDRIAL NICOTINAMIDE ADENINE DINUCLEOTIDE TRANSPORTER 1-RELATED-RELATED"/>
    <property type="match status" value="1"/>
</dbReference>
<evidence type="ECO:0000256" key="8">
    <source>
        <dbReference type="PROSITE-ProRule" id="PRU00282"/>
    </source>
</evidence>
<dbReference type="EMBL" id="CP126665">
    <property type="protein sequence ID" value="WKA09157.1"/>
    <property type="molecule type" value="Genomic_DNA"/>
</dbReference>
<feature type="transmembrane region" description="Helical" evidence="10">
    <location>
        <begin position="343"/>
        <end position="364"/>
    </location>
</feature>
<dbReference type="InterPro" id="IPR044712">
    <property type="entry name" value="SLC25A32-like"/>
</dbReference>
<evidence type="ECO:0000256" key="6">
    <source>
        <dbReference type="ARBA" id="ARBA00022989"/>
    </source>
</evidence>
<evidence type="ECO:0000313" key="12">
    <source>
        <dbReference type="Proteomes" id="UP001227230"/>
    </source>
</evidence>
<dbReference type="Pfam" id="PF00153">
    <property type="entry name" value="Mito_carr"/>
    <property type="match status" value="3"/>
</dbReference>
<evidence type="ECO:0000256" key="10">
    <source>
        <dbReference type="SAM" id="Phobius"/>
    </source>
</evidence>
<keyword evidence="3 9" id="KW-0813">Transport</keyword>
<evidence type="ECO:0000256" key="2">
    <source>
        <dbReference type="ARBA" id="ARBA00006375"/>
    </source>
</evidence>
<dbReference type="Gene3D" id="1.50.40.10">
    <property type="entry name" value="Mitochondrial carrier domain"/>
    <property type="match status" value="2"/>
</dbReference>
<dbReference type="SUPFAM" id="SSF103506">
    <property type="entry name" value="Mitochondrial carrier"/>
    <property type="match status" value="1"/>
</dbReference>
<proteinExistence type="inferred from homology"/>
<feature type="repeat" description="Solcar" evidence="8">
    <location>
        <begin position="247"/>
        <end position="370"/>
    </location>
</feature>
<comment type="subcellular location">
    <subcellularLocation>
        <location evidence="1">Membrane</location>
        <topology evidence="1">Multi-pass membrane protein</topology>
    </subcellularLocation>
</comment>
<feature type="transmembrane region" description="Helical" evidence="10">
    <location>
        <begin position="247"/>
        <end position="266"/>
    </location>
</feature>
<reference evidence="11 12" key="1">
    <citation type="journal article" date="2023" name="Hortic Res">
        <title>The complete reference genome for grapevine (Vitis vinifera L.) genetics and breeding.</title>
        <authorList>
            <person name="Shi X."/>
            <person name="Cao S."/>
            <person name="Wang X."/>
            <person name="Huang S."/>
            <person name="Wang Y."/>
            <person name="Liu Z."/>
            <person name="Liu W."/>
            <person name="Leng X."/>
            <person name="Peng Y."/>
            <person name="Wang N."/>
            <person name="Wang Y."/>
            <person name="Ma Z."/>
            <person name="Xu X."/>
            <person name="Zhang F."/>
            <person name="Xue H."/>
            <person name="Zhong H."/>
            <person name="Wang Y."/>
            <person name="Zhang K."/>
            <person name="Velt A."/>
            <person name="Avia K."/>
            <person name="Holtgrawe D."/>
            <person name="Grimplet J."/>
            <person name="Matus J.T."/>
            <person name="Ware D."/>
            <person name="Wu X."/>
            <person name="Wang H."/>
            <person name="Liu C."/>
            <person name="Fang Y."/>
            <person name="Rustenholz C."/>
            <person name="Cheng Z."/>
            <person name="Xiao H."/>
            <person name="Zhou Y."/>
        </authorList>
    </citation>
    <scope>NUCLEOTIDE SEQUENCE [LARGE SCALE GENOMIC DNA]</scope>
    <source>
        <strain evidence="12">cv. Pinot noir / PN40024</strain>
        <tissue evidence="11">Leaf</tissue>
    </source>
</reference>
<dbReference type="InterPro" id="IPR018108">
    <property type="entry name" value="MCP_transmembrane"/>
</dbReference>
<evidence type="ECO:0000256" key="7">
    <source>
        <dbReference type="ARBA" id="ARBA00023136"/>
    </source>
</evidence>
<dbReference type="Proteomes" id="UP001227230">
    <property type="component" value="Chromosome 18"/>
</dbReference>
<dbReference type="InterPro" id="IPR023395">
    <property type="entry name" value="MCP_dom_sf"/>
</dbReference>
<keyword evidence="5" id="KW-0677">Repeat</keyword>
<name>A0ABY9DP53_VITVI</name>
<keyword evidence="12" id="KW-1185">Reference proteome</keyword>
<keyword evidence="6 10" id="KW-1133">Transmembrane helix</keyword>
<comment type="similarity">
    <text evidence="2 9">Belongs to the mitochondrial carrier (TC 2.A.29) family.</text>
</comment>
<organism evidence="11 12">
    <name type="scientific">Vitis vinifera</name>
    <name type="common">Grape</name>
    <dbReference type="NCBI Taxonomy" id="29760"/>
    <lineage>
        <taxon>Eukaryota</taxon>
        <taxon>Viridiplantae</taxon>
        <taxon>Streptophyta</taxon>
        <taxon>Embryophyta</taxon>
        <taxon>Tracheophyta</taxon>
        <taxon>Spermatophyta</taxon>
        <taxon>Magnoliopsida</taxon>
        <taxon>eudicotyledons</taxon>
        <taxon>Gunneridae</taxon>
        <taxon>Pentapetalae</taxon>
        <taxon>rosids</taxon>
        <taxon>Vitales</taxon>
        <taxon>Vitaceae</taxon>
        <taxon>Viteae</taxon>
        <taxon>Vitis</taxon>
    </lineage>
</organism>
<keyword evidence="7 8" id="KW-0472">Membrane</keyword>
<evidence type="ECO:0000256" key="4">
    <source>
        <dbReference type="ARBA" id="ARBA00022692"/>
    </source>
</evidence>
<sequence length="490" mass="53765">MQTSFSEASEIHRSSVRLPAECCHRDRSRFVSHASGSSPVHRVLKHDPALFVPPQHLVPHPRISGNTLLPLEICTSLPVPPPEHRTLIRKKGPQIPYREENYENESAIVKKKTEIEKFTDFTGGKPKVGARAGEGMSNAVANGLAGAGAGIIAQIITYPLQTVNTRQQTERVAKKVAPSRPASSTLLQILQVIRSEGWGGLYSGLKPSLFGTAASQGIYYYFYQVFKNKAEAIATANRAKGRGDGTVGIFAWIIVAAFAGSLNVLLTNPIWVLVTRMQTHTQAERKIMEAKKEALLKEASERNLIGSPNFQDGLAKLNAMKPLPYGTLHAAHEVYKEAGITGFWKGIIPTLIMVCNPSIQFMIYETSLKHLRAKRAENKQGLKTVTALEVFLLGALAKLGATVATYPLLVVKSRLQAKQEIGGNISLRYSGTFDAIIKMIRYEGLPGFYKGMSTKIVQSVFAASVLFMVKEELVKAYLVLADKSRKVLQK</sequence>
<feature type="transmembrane region" description="Helical" evidence="10">
    <location>
        <begin position="385"/>
        <end position="409"/>
    </location>
</feature>
<evidence type="ECO:0000313" key="11">
    <source>
        <dbReference type="EMBL" id="WKA09157.1"/>
    </source>
</evidence>
<evidence type="ECO:0008006" key="13">
    <source>
        <dbReference type="Google" id="ProtNLM"/>
    </source>
</evidence>